<evidence type="ECO:0000256" key="1">
    <source>
        <dbReference type="SAM" id="MobiDB-lite"/>
    </source>
</evidence>
<name>A0A091ERP1_FUKDA</name>
<dbReference type="EMBL" id="KN120510">
    <property type="protein sequence ID" value="KFO38451.1"/>
    <property type="molecule type" value="Genomic_DNA"/>
</dbReference>
<organism evidence="2 3">
    <name type="scientific">Fukomys damarensis</name>
    <name type="common">Damaraland mole rat</name>
    <name type="synonym">Cryptomys damarensis</name>
    <dbReference type="NCBI Taxonomy" id="885580"/>
    <lineage>
        <taxon>Eukaryota</taxon>
        <taxon>Metazoa</taxon>
        <taxon>Chordata</taxon>
        <taxon>Craniata</taxon>
        <taxon>Vertebrata</taxon>
        <taxon>Euteleostomi</taxon>
        <taxon>Mammalia</taxon>
        <taxon>Eutheria</taxon>
        <taxon>Euarchontoglires</taxon>
        <taxon>Glires</taxon>
        <taxon>Rodentia</taxon>
        <taxon>Hystricomorpha</taxon>
        <taxon>Bathyergidae</taxon>
        <taxon>Fukomys</taxon>
    </lineage>
</organism>
<feature type="region of interest" description="Disordered" evidence="1">
    <location>
        <begin position="79"/>
        <end position="112"/>
    </location>
</feature>
<evidence type="ECO:0000313" key="3">
    <source>
        <dbReference type="Proteomes" id="UP000028990"/>
    </source>
</evidence>
<dbReference type="InterPro" id="IPR011009">
    <property type="entry name" value="Kinase-like_dom_sf"/>
</dbReference>
<accession>A0A091ERP1</accession>
<evidence type="ECO:0000313" key="2">
    <source>
        <dbReference type="EMBL" id="KFO38451.1"/>
    </source>
</evidence>
<gene>
    <name evidence="2" type="ORF">H920_00100</name>
</gene>
<protein>
    <recommendedName>
        <fullName evidence="4">Protein kinase domain-containing protein</fullName>
    </recommendedName>
</protein>
<keyword evidence="3" id="KW-1185">Reference proteome</keyword>
<dbReference type="AlphaFoldDB" id="A0A091ERP1"/>
<proteinExistence type="predicted"/>
<dbReference type="Proteomes" id="UP000028990">
    <property type="component" value="Unassembled WGS sequence"/>
</dbReference>
<dbReference type="SUPFAM" id="SSF56112">
    <property type="entry name" value="Protein kinase-like (PK-like)"/>
    <property type="match status" value="1"/>
</dbReference>
<reference evidence="2 3" key="1">
    <citation type="submission" date="2013-11" db="EMBL/GenBank/DDBJ databases">
        <title>The Damaraland mole rat (Fukomys damarensis) genome and evolution of African mole rats.</title>
        <authorList>
            <person name="Gladyshev V.N."/>
            <person name="Fang X."/>
        </authorList>
    </citation>
    <scope>NUCLEOTIDE SEQUENCE [LARGE SCALE GENOMIC DNA]</scope>
    <source>
        <tissue evidence="2">Liver</tissue>
    </source>
</reference>
<evidence type="ECO:0008006" key="4">
    <source>
        <dbReference type="Google" id="ProtNLM"/>
    </source>
</evidence>
<feature type="compositionally biased region" description="Polar residues" evidence="1">
    <location>
        <begin position="100"/>
        <end position="112"/>
    </location>
</feature>
<dbReference type="Gene3D" id="3.30.200.20">
    <property type="entry name" value="Phosphorylase Kinase, domain 1"/>
    <property type="match status" value="1"/>
</dbReference>
<sequence length="169" mass="18895">MYRYRLQDNYDVLGLIDQGSFGKVLVQHHGALMQVAVKKLTKAEVPYAYITMEIGIPKDLQHPNFTQLLKTAALEAPEEGILESSPEAEDRGKPWPWRPYSQNRSDSGASNTSISLAQTTVAEDPPKGSSFPRRNEDPLLFFREAPVFTLTSEVIRLPAQTLQLPAQTL</sequence>